<evidence type="ECO:0000313" key="3">
    <source>
        <dbReference type="Proteomes" id="UP000076738"/>
    </source>
</evidence>
<organism evidence="2 3">
    <name type="scientific">Calocera viscosa (strain TUFC12733)</name>
    <dbReference type="NCBI Taxonomy" id="1330018"/>
    <lineage>
        <taxon>Eukaryota</taxon>
        <taxon>Fungi</taxon>
        <taxon>Dikarya</taxon>
        <taxon>Basidiomycota</taxon>
        <taxon>Agaricomycotina</taxon>
        <taxon>Dacrymycetes</taxon>
        <taxon>Dacrymycetales</taxon>
        <taxon>Dacrymycetaceae</taxon>
        <taxon>Calocera</taxon>
    </lineage>
</organism>
<dbReference type="EMBL" id="KV417308">
    <property type="protein sequence ID" value="KZO92636.1"/>
    <property type="molecule type" value="Genomic_DNA"/>
</dbReference>
<keyword evidence="3" id="KW-1185">Reference proteome</keyword>
<dbReference type="AlphaFoldDB" id="A0A167IGX5"/>
<feature type="compositionally biased region" description="Basic and acidic residues" evidence="1">
    <location>
        <begin position="56"/>
        <end position="65"/>
    </location>
</feature>
<evidence type="ECO:0000256" key="1">
    <source>
        <dbReference type="SAM" id="MobiDB-lite"/>
    </source>
</evidence>
<evidence type="ECO:0000313" key="2">
    <source>
        <dbReference type="EMBL" id="KZO92636.1"/>
    </source>
</evidence>
<proteinExistence type="predicted"/>
<sequence>MTPPVVLVVFGSLPRPAPPSFYTPFLHPGPRPTRNDRPRPVALSSSVTQPPYPTPHAHDSTQTEHRRGRRQKQQLDPAAGPSCVSARACNGAPRSLSPVDWDLPPGVQPVGCIRLCWRVCEEARVGLARLE</sequence>
<name>A0A167IGX5_CALVF</name>
<gene>
    <name evidence="2" type="ORF">CALVIDRAFT_540716</name>
</gene>
<feature type="region of interest" description="Disordered" evidence="1">
    <location>
        <begin position="13"/>
        <end position="84"/>
    </location>
</feature>
<feature type="compositionally biased region" description="Pro residues" evidence="1">
    <location>
        <begin position="15"/>
        <end position="31"/>
    </location>
</feature>
<dbReference type="Proteomes" id="UP000076738">
    <property type="component" value="Unassembled WGS sequence"/>
</dbReference>
<accession>A0A167IGX5</accession>
<reference evidence="2 3" key="1">
    <citation type="journal article" date="2016" name="Mol. Biol. Evol.">
        <title>Comparative Genomics of Early-Diverging Mushroom-Forming Fungi Provides Insights into the Origins of Lignocellulose Decay Capabilities.</title>
        <authorList>
            <person name="Nagy L.G."/>
            <person name="Riley R."/>
            <person name="Tritt A."/>
            <person name="Adam C."/>
            <person name="Daum C."/>
            <person name="Floudas D."/>
            <person name="Sun H."/>
            <person name="Yadav J.S."/>
            <person name="Pangilinan J."/>
            <person name="Larsson K.H."/>
            <person name="Matsuura K."/>
            <person name="Barry K."/>
            <person name="Labutti K."/>
            <person name="Kuo R."/>
            <person name="Ohm R.A."/>
            <person name="Bhattacharya S.S."/>
            <person name="Shirouzu T."/>
            <person name="Yoshinaga Y."/>
            <person name="Martin F.M."/>
            <person name="Grigoriev I.V."/>
            <person name="Hibbett D.S."/>
        </authorList>
    </citation>
    <scope>NUCLEOTIDE SEQUENCE [LARGE SCALE GENOMIC DNA]</scope>
    <source>
        <strain evidence="2 3">TUFC12733</strain>
    </source>
</reference>
<protein>
    <submittedName>
        <fullName evidence="2">Uncharacterized protein</fullName>
    </submittedName>
</protein>